<feature type="domain" description="Heterokaryon incompatibility" evidence="1">
    <location>
        <begin position="40"/>
        <end position="128"/>
    </location>
</feature>
<sequence length="132" mass="15222">YRSLNTDKAEIRLLTLATGKFDDSIEITLRTWSLDEELYFEALSYDWGPEKSPTPIHICDYPHVISSNLEIALRHLRSNEVPRILWIDALCINQQDLDEKANQVQLTNRIYSSAKTVLIWLGPKDDTSDTVM</sequence>
<dbReference type="InterPro" id="IPR010730">
    <property type="entry name" value="HET"/>
</dbReference>
<dbReference type="STRING" id="913774.A0A0C3D1S0"/>
<protein>
    <recommendedName>
        <fullName evidence="1">Heterokaryon incompatibility domain-containing protein</fullName>
    </recommendedName>
</protein>
<evidence type="ECO:0000313" key="3">
    <source>
        <dbReference type="Proteomes" id="UP000054321"/>
    </source>
</evidence>
<dbReference type="AlphaFoldDB" id="A0A0C3D1S0"/>
<keyword evidence="3" id="KW-1185">Reference proteome</keyword>
<dbReference type="OrthoDB" id="2157530at2759"/>
<gene>
    <name evidence="2" type="ORF">OIDMADRAFT_88437</name>
</gene>
<dbReference type="Pfam" id="PF06985">
    <property type="entry name" value="HET"/>
    <property type="match status" value="1"/>
</dbReference>
<dbReference type="PANTHER" id="PTHR24148:SF82">
    <property type="entry name" value="HETEROKARYON INCOMPATIBILITY DOMAIN-CONTAINING PROTEIN"/>
    <property type="match status" value="1"/>
</dbReference>
<dbReference type="Proteomes" id="UP000054321">
    <property type="component" value="Unassembled WGS sequence"/>
</dbReference>
<evidence type="ECO:0000259" key="1">
    <source>
        <dbReference type="Pfam" id="PF06985"/>
    </source>
</evidence>
<dbReference type="HOGENOM" id="CLU_004184_6_2_1"/>
<dbReference type="InterPro" id="IPR052895">
    <property type="entry name" value="HetReg/Transcr_Mod"/>
</dbReference>
<accession>A0A0C3D1S0</accession>
<evidence type="ECO:0000313" key="2">
    <source>
        <dbReference type="EMBL" id="KIN05174.1"/>
    </source>
</evidence>
<organism evidence="2 3">
    <name type="scientific">Oidiodendron maius (strain Zn)</name>
    <dbReference type="NCBI Taxonomy" id="913774"/>
    <lineage>
        <taxon>Eukaryota</taxon>
        <taxon>Fungi</taxon>
        <taxon>Dikarya</taxon>
        <taxon>Ascomycota</taxon>
        <taxon>Pezizomycotina</taxon>
        <taxon>Leotiomycetes</taxon>
        <taxon>Leotiomycetes incertae sedis</taxon>
        <taxon>Myxotrichaceae</taxon>
        <taxon>Oidiodendron</taxon>
    </lineage>
</organism>
<dbReference type="PANTHER" id="PTHR24148">
    <property type="entry name" value="ANKYRIN REPEAT DOMAIN-CONTAINING PROTEIN 39 HOMOLOG-RELATED"/>
    <property type="match status" value="1"/>
</dbReference>
<feature type="non-terminal residue" evidence="2">
    <location>
        <position position="1"/>
    </location>
</feature>
<dbReference type="InParanoid" id="A0A0C3D1S0"/>
<name>A0A0C3D1S0_OIDMZ</name>
<reference evidence="3" key="2">
    <citation type="submission" date="2015-01" db="EMBL/GenBank/DDBJ databases">
        <title>Evolutionary Origins and Diversification of the Mycorrhizal Mutualists.</title>
        <authorList>
            <consortium name="DOE Joint Genome Institute"/>
            <consortium name="Mycorrhizal Genomics Consortium"/>
            <person name="Kohler A."/>
            <person name="Kuo A."/>
            <person name="Nagy L.G."/>
            <person name="Floudas D."/>
            <person name="Copeland A."/>
            <person name="Barry K.W."/>
            <person name="Cichocki N."/>
            <person name="Veneault-Fourrey C."/>
            <person name="LaButti K."/>
            <person name="Lindquist E.A."/>
            <person name="Lipzen A."/>
            <person name="Lundell T."/>
            <person name="Morin E."/>
            <person name="Murat C."/>
            <person name="Riley R."/>
            <person name="Ohm R."/>
            <person name="Sun H."/>
            <person name="Tunlid A."/>
            <person name="Henrissat B."/>
            <person name="Grigoriev I.V."/>
            <person name="Hibbett D.S."/>
            <person name="Martin F."/>
        </authorList>
    </citation>
    <scope>NUCLEOTIDE SEQUENCE [LARGE SCALE GENOMIC DNA]</scope>
    <source>
        <strain evidence="3">Zn</strain>
    </source>
</reference>
<dbReference type="EMBL" id="KN832872">
    <property type="protein sequence ID" value="KIN05174.1"/>
    <property type="molecule type" value="Genomic_DNA"/>
</dbReference>
<reference evidence="2 3" key="1">
    <citation type="submission" date="2014-04" db="EMBL/GenBank/DDBJ databases">
        <authorList>
            <consortium name="DOE Joint Genome Institute"/>
            <person name="Kuo A."/>
            <person name="Martino E."/>
            <person name="Perotto S."/>
            <person name="Kohler A."/>
            <person name="Nagy L.G."/>
            <person name="Floudas D."/>
            <person name="Copeland A."/>
            <person name="Barry K.W."/>
            <person name="Cichocki N."/>
            <person name="Veneault-Fourrey C."/>
            <person name="LaButti K."/>
            <person name="Lindquist E.A."/>
            <person name="Lipzen A."/>
            <person name="Lundell T."/>
            <person name="Morin E."/>
            <person name="Murat C."/>
            <person name="Sun H."/>
            <person name="Tunlid A."/>
            <person name="Henrissat B."/>
            <person name="Grigoriev I.V."/>
            <person name="Hibbett D.S."/>
            <person name="Martin F."/>
            <person name="Nordberg H.P."/>
            <person name="Cantor M.N."/>
            <person name="Hua S.X."/>
        </authorList>
    </citation>
    <scope>NUCLEOTIDE SEQUENCE [LARGE SCALE GENOMIC DNA]</scope>
    <source>
        <strain evidence="2 3">Zn</strain>
    </source>
</reference>
<feature type="non-terminal residue" evidence="2">
    <location>
        <position position="132"/>
    </location>
</feature>
<proteinExistence type="predicted"/>